<dbReference type="GeneID" id="97177458"/>
<sequence>MQAIHHQKGMATILLVLLIGISVMLITASVAKTLTSKKDASVAAHAQTNAQLMGWAGVSAFREYLLQQGKINVSKVADLHGKTLPLRYEANSKEIIAQNIRVSGCTAPGTTCVVTADISSNNMTAKAATTIQAVYELTVKNGQVTALQENLALNFTGTTFMSGTEIKAETPNSQVTLNVDGNTSIQAGFKTRNISQLTINSTGDVIIDCSTTRCGNTKIDINARGNVHITNPGNFGEINAKGWVKLQTGVNAENISSLSRVHLALNSTAKTIQAQGEVEIAEGSSVQNIYSNDKVILRTNAKANTIQTHGAVSVSIFSKVYGNIESGKQVDISNSEVTGDVKAYDYVDLDTNAKVNGSVYAKGLNTISLTNNVAVRLSTSWIGKNVYANKNLRLLDGLIGKDIEGSVYLTGEVIGIKSGIKGSVNEKQKIVPGLDFTIPRTVDTALISQRIDDKMNFSTKVDVRVYKYDANYIFTKKNGISYIYLNYLQNKSTNITYLYQDNKQYAVAANGTKTLVSERGFAIGDYSYGGKKYIGAICLTASNGTCTSPIISYLPRISVGKTLGVDNDYDYLAGVNTWHIRTTSEASPLDNAAFAPGIFYFEGKLILTGHTRTGTFTNTFLAEEDIDAVALSPYIYSPYNVLRNGSAALICDRPYKTVTGTTISGAPLTQPATESNRYLTPTNLCKSANEFAYRMGQDASGNSLMVTIDGTAVKKLDLGYVALMSNRVIRVGTCAQVYGDVYARSTVESSSGCSSGPSIVGAISTQGKPPYTNTIQQQNTFGAGSNIVVPRSEFIAPSNKGSTAPSSGSTVENVLLKWSKYI</sequence>
<reference evidence="1 2" key="1">
    <citation type="submission" date="2017-11" db="EMBL/GenBank/DDBJ databases">
        <title>Revising the taxonomy of the Acinetobacter lwoffii group: the description of Acinetobacter pseudolwoffii sp. nov. and emended description of Acinetobacter lwoffii.</title>
        <authorList>
            <person name="Nemec A."/>
            <person name="Radolfova-Krizova L."/>
        </authorList>
    </citation>
    <scope>NUCLEOTIDE SEQUENCE [LARGE SCALE GENOMIC DNA]</scope>
    <source>
        <strain evidence="1 2">ANC 5044</strain>
    </source>
</reference>
<evidence type="ECO:0008006" key="3">
    <source>
        <dbReference type="Google" id="ProtNLM"/>
    </source>
</evidence>
<dbReference type="EMBL" id="PHRG01000001">
    <property type="protein sequence ID" value="PJO76882.1"/>
    <property type="molecule type" value="Genomic_DNA"/>
</dbReference>
<comment type="caution">
    <text evidence="1">The sequence shown here is derived from an EMBL/GenBank/DDBJ whole genome shotgun (WGS) entry which is preliminary data.</text>
</comment>
<evidence type="ECO:0000313" key="1">
    <source>
        <dbReference type="EMBL" id="PJO76882.1"/>
    </source>
</evidence>
<name>A0A2H9YW71_9GAMM</name>
<organism evidence="1 2">
    <name type="scientific">Acinetobacter pseudolwoffii</name>
    <dbReference type="NCBI Taxonomy" id="2053287"/>
    <lineage>
        <taxon>Bacteria</taxon>
        <taxon>Pseudomonadati</taxon>
        <taxon>Pseudomonadota</taxon>
        <taxon>Gammaproteobacteria</taxon>
        <taxon>Moraxellales</taxon>
        <taxon>Moraxellaceae</taxon>
        <taxon>Acinetobacter</taxon>
    </lineage>
</organism>
<dbReference type="RefSeq" id="WP_100534716.1">
    <property type="nucleotide sequence ID" value="NZ_CBDBYO010000011.1"/>
</dbReference>
<dbReference type="AlphaFoldDB" id="A0A2H9YW71"/>
<accession>A0A2H9YW71</accession>
<protein>
    <recommendedName>
        <fullName evidence="3">DUF342 domain-containing protein</fullName>
    </recommendedName>
</protein>
<proteinExistence type="predicted"/>
<dbReference type="Proteomes" id="UP000243446">
    <property type="component" value="Unassembled WGS sequence"/>
</dbReference>
<evidence type="ECO:0000313" key="2">
    <source>
        <dbReference type="Proteomes" id="UP000243446"/>
    </source>
</evidence>
<gene>
    <name evidence="1" type="ORF">CWI32_04415</name>
</gene>